<comment type="caution">
    <text evidence="1">The sequence shown here is derived from an EMBL/GenBank/DDBJ whole genome shotgun (WGS) entry which is preliminary data.</text>
</comment>
<evidence type="ECO:0000313" key="1">
    <source>
        <dbReference type="EMBL" id="RDS83218.1"/>
    </source>
</evidence>
<keyword evidence="2" id="KW-1185">Reference proteome</keyword>
<accession>A0A370X496</accession>
<evidence type="ECO:0000313" key="2">
    <source>
        <dbReference type="Proteomes" id="UP000255334"/>
    </source>
</evidence>
<dbReference type="Proteomes" id="UP000255334">
    <property type="component" value="Unassembled WGS sequence"/>
</dbReference>
<gene>
    <name evidence="1" type="ORF">DWU99_11755</name>
</gene>
<sequence length="67" mass="7840">MQSKLSVEQTFVKLKNKNLLAKTRHHKIAKNKRFFFTKINARQVLINLLSDIDSNAMRSFLCFVTTL</sequence>
<proteinExistence type="predicted"/>
<dbReference type="AlphaFoldDB" id="A0A370X496"/>
<reference evidence="1 2" key="1">
    <citation type="submission" date="2018-07" db="EMBL/GenBank/DDBJ databases">
        <title>Dyella monticola sp. nov. and Dyella psychrodurans sp. nov. isolated from monsoon evergreen broad-leaved forest soil of Dinghu Mountain, China.</title>
        <authorList>
            <person name="Gao Z."/>
            <person name="Qiu L."/>
        </authorList>
    </citation>
    <scope>NUCLEOTIDE SEQUENCE [LARGE SCALE GENOMIC DNA]</scope>
    <source>
        <strain evidence="1 2">4MSK11</strain>
    </source>
</reference>
<dbReference type="EMBL" id="QRBF01000004">
    <property type="protein sequence ID" value="RDS83218.1"/>
    <property type="molecule type" value="Genomic_DNA"/>
</dbReference>
<name>A0A370X496_9GAMM</name>
<protein>
    <submittedName>
        <fullName evidence="1">Uncharacterized protein</fullName>
    </submittedName>
</protein>
<organism evidence="1 2">
    <name type="scientific">Dyella psychrodurans</name>
    <dbReference type="NCBI Taxonomy" id="1927960"/>
    <lineage>
        <taxon>Bacteria</taxon>
        <taxon>Pseudomonadati</taxon>
        <taxon>Pseudomonadota</taxon>
        <taxon>Gammaproteobacteria</taxon>
        <taxon>Lysobacterales</taxon>
        <taxon>Rhodanobacteraceae</taxon>
        <taxon>Dyella</taxon>
    </lineage>
</organism>